<dbReference type="SUPFAM" id="SSF56112">
    <property type="entry name" value="Protein kinase-like (PK-like)"/>
    <property type="match status" value="1"/>
</dbReference>
<dbReference type="PROSITE" id="PS00108">
    <property type="entry name" value="PROTEIN_KINASE_ST"/>
    <property type="match status" value="1"/>
</dbReference>
<name>A0A2S6BV22_9PEZI</name>
<dbReference type="InterPro" id="IPR000719">
    <property type="entry name" value="Prot_kinase_dom"/>
</dbReference>
<dbReference type="EMBL" id="PNEN01001758">
    <property type="protein sequence ID" value="PPJ51322.1"/>
    <property type="molecule type" value="Genomic_DNA"/>
</dbReference>
<dbReference type="Proteomes" id="UP000237631">
    <property type="component" value="Unassembled WGS sequence"/>
</dbReference>
<dbReference type="CDD" id="cd00180">
    <property type="entry name" value="PKc"/>
    <property type="match status" value="1"/>
</dbReference>
<dbReference type="AlphaFoldDB" id="A0A2S6BV22"/>
<dbReference type="GO" id="GO:0004674">
    <property type="term" value="F:protein serine/threonine kinase activity"/>
    <property type="evidence" value="ECO:0007669"/>
    <property type="project" value="TreeGrafter"/>
</dbReference>
<sequence length="523" mass="57991">MSKFTSKQLTVKSFVVTESTTNSLSRPKTSHSPAQASELVIFPPFLDDHAATLNKPPKKQAGTETTSKSTAVPALKAIQQKSSRPSIMSRVATAISSAVAGVVGPGHSIIGPSPNSAVYNLKKTYERNYFKHHTFREEQIGQGSEAEVYLISNVDKPEVFAVKHTIATKLSKEQAKHDELPHEANMLLQMILPHPRIVAAFDCLPDLAAPGRHKIYMEYCNAGSLAQQYTHWLSRVRSPMPEVFLLHVLVQGVEALAYLHSGLRYVGKGQYTQDPEHLPIVHADVKEENFLLNWGLYPMPEIKLADFGTAKFAGQPRPNNLAGTLCYLAPEDVAYLGDLQPIKENAWAFHAMSDARTTASDIYAFGLMMYMFASREKKPARIGTKPSDMRISRECETPGLLELFQKMMAIDPAERAEANFHAVNGILPQVHAMREARDKLIGARRIPGPTEWVVSPPRGRHVRVCRIVDICICPDESCFDDDHVDGIDEISASRNDSAPVIMDIDSFIDMHTPSVAIDHRCSF</sequence>
<keyword evidence="4" id="KW-1185">Reference proteome</keyword>
<feature type="region of interest" description="Disordered" evidence="1">
    <location>
        <begin position="51"/>
        <end position="71"/>
    </location>
</feature>
<dbReference type="InterPro" id="IPR011009">
    <property type="entry name" value="Kinase-like_dom_sf"/>
</dbReference>
<comment type="caution">
    <text evidence="3">The sequence shown here is derived from an EMBL/GenBank/DDBJ whole genome shotgun (WGS) entry which is preliminary data.</text>
</comment>
<dbReference type="Pfam" id="PF00069">
    <property type="entry name" value="Pkinase"/>
    <property type="match status" value="1"/>
</dbReference>
<gene>
    <name evidence="3" type="ORF">CBER1_08606</name>
</gene>
<protein>
    <recommendedName>
        <fullName evidence="2">Protein kinase domain-containing protein</fullName>
    </recommendedName>
</protein>
<evidence type="ECO:0000313" key="4">
    <source>
        <dbReference type="Proteomes" id="UP000237631"/>
    </source>
</evidence>
<proteinExistence type="predicted"/>
<dbReference type="Gene3D" id="3.30.200.20">
    <property type="entry name" value="Phosphorylase Kinase, domain 1"/>
    <property type="match status" value="1"/>
</dbReference>
<dbReference type="InterPro" id="IPR008271">
    <property type="entry name" value="Ser/Thr_kinase_AS"/>
</dbReference>
<dbReference type="SMART" id="SM00220">
    <property type="entry name" value="S_TKc"/>
    <property type="match status" value="1"/>
</dbReference>
<dbReference type="GO" id="GO:0005524">
    <property type="term" value="F:ATP binding"/>
    <property type="evidence" value="ECO:0007669"/>
    <property type="project" value="InterPro"/>
</dbReference>
<evidence type="ECO:0000256" key="1">
    <source>
        <dbReference type="SAM" id="MobiDB-lite"/>
    </source>
</evidence>
<organism evidence="3 4">
    <name type="scientific">Cercospora berteroae</name>
    <dbReference type="NCBI Taxonomy" id="357750"/>
    <lineage>
        <taxon>Eukaryota</taxon>
        <taxon>Fungi</taxon>
        <taxon>Dikarya</taxon>
        <taxon>Ascomycota</taxon>
        <taxon>Pezizomycotina</taxon>
        <taxon>Dothideomycetes</taxon>
        <taxon>Dothideomycetidae</taxon>
        <taxon>Mycosphaerellales</taxon>
        <taxon>Mycosphaerellaceae</taxon>
        <taxon>Cercospora</taxon>
    </lineage>
</organism>
<reference evidence="4" key="1">
    <citation type="journal article" date="2017" name="bioRxiv">
        <title>Conservation of a gene cluster reveals novel cercosporin biosynthetic mechanisms and extends production to the genus Colletotrichum.</title>
        <authorList>
            <person name="de Jonge R."/>
            <person name="Ebert M.K."/>
            <person name="Huitt-Roehl C.R."/>
            <person name="Pal P."/>
            <person name="Suttle J.C."/>
            <person name="Spanner R.E."/>
            <person name="Neubauer J.D."/>
            <person name="Jurick W.M.II."/>
            <person name="Stott K.A."/>
            <person name="Secor G.A."/>
            <person name="Thomma B.P.H.J."/>
            <person name="Van de Peer Y."/>
            <person name="Townsend C.A."/>
            <person name="Bolton M.D."/>
        </authorList>
    </citation>
    <scope>NUCLEOTIDE SEQUENCE [LARGE SCALE GENOMIC DNA]</scope>
    <source>
        <strain evidence="4">CBS538.71</strain>
    </source>
</reference>
<evidence type="ECO:0000259" key="2">
    <source>
        <dbReference type="PROSITE" id="PS50011"/>
    </source>
</evidence>
<feature type="domain" description="Protein kinase" evidence="2">
    <location>
        <begin position="134"/>
        <end position="427"/>
    </location>
</feature>
<dbReference type="GO" id="GO:0005737">
    <property type="term" value="C:cytoplasm"/>
    <property type="evidence" value="ECO:0007669"/>
    <property type="project" value="TreeGrafter"/>
</dbReference>
<dbReference type="PROSITE" id="PS50011">
    <property type="entry name" value="PROTEIN_KINASE_DOM"/>
    <property type="match status" value="1"/>
</dbReference>
<evidence type="ECO:0000313" key="3">
    <source>
        <dbReference type="EMBL" id="PPJ51322.1"/>
    </source>
</evidence>
<dbReference type="InterPro" id="IPR053235">
    <property type="entry name" value="Ser_Thr_kinase"/>
</dbReference>
<dbReference type="Gene3D" id="1.10.510.10">
    <property type="entry name" value="Transferase(Phosphotransferase) domain 1"/>
    <property type="match status" value="1"/>
</dbReference>
<dbReference type="PANTHER" id="PTHR24361">
    <property type="entry name" value="MITOGEN-ACTIVATED KINASE KINASE KINASE"/>
    <property type="match status" value="1"/>
</dbReference>
<accession>A0A2S6BV22</accession>
<dbReference type="OrthoDB" id="310217at2759"/>
<dbReference type="STRING" id="357750.A0A2S6BV22"/>